<dbReference type="Pfam" id="PF00512">
    <property type="entry name" value="HisKA"/>
    <property type="match status" value="1"/>
</dbReference>
<dbReference type="PRINTS" id="PR00344">
    <property type="entry name" value="BCTRLSENSOR"/>
</dbReference>
<evidence type="ECO:0000256" key="8">
    <source>
        <dbReference type="ARBA" id="ARBA00022989"/>
    </source>
</evidence>
<dbReference type="SMART" id="SM00388">
    <property type="entry name" value="HisKA"/>
    <property type="match status" value="1"/>
</dbReference>
<evidence type="ECO:0000313" key="15">
    <source>
        <dbReference type="Proteomes" id="UP000610558"/>
    </source>
</evidence>
<keyword evidence="4" id="KW-0597">Phosphoprotein</keyword>
<organism evidence="14 15">
    <name type="scientific">Spongiibacter pelagi</name>
    <dbReference type="NCBI Taxonomy" id="2760804"/>
    <lineage>
        <taxon>Bacteria</taxon>
        <taxon>Pseudomonadati</taxon>
        <taxon>Pseudomonadota</taxon>
        <taxon>Gammaproteobacteria</taxon>
        <taxon>Cellvibrionales</taxon>
        <taxon>Spongiibacteraceae</taxon>
        <taxon>Spongiibacter</taxon>
    </lineage>
</organism>
<dbReference type="InterPro" id="IPR003661">
    <property type="entry name" value="HisK_dim/P_dom"/>
</dbReference>
<dbReference type="SUPFAM" id="SSF55874">
    <property type="entry name" value="ATPase domain of HSP90 chaperone/DNA topoisomerase II/histidine kinase"/>
    <property type="match status" value="1"/>
</dbReference>
<dbReference type="GO" id="GO:0005886">
    <property type="term" value="C:plasma membrane"/>
    <property type="evidence" value="ECO:0007669"/>
    <property type="project" value="TreeGrafter"/>
</dbReference>
<dbReference type="PROSITE" id="PS50885">
    <property type="entry name" value="HAMP"/>
    <property type="match status" value="1"/>
</dbReference>
<keyword evidence="6 11" id="KW-0812">Transmembrane</keyword>
<feature type="transmembrane region" description="Helical" evidence="11">
    <location>
        <begin position="12"/>
        <end position="32"/>
    </location>
</feature>
<feature type="domain" description="HAMP" evidence="13">
    <location>
        <begin position="155"/>
        <end position="208"/>
    </location>
</feature>
<evidence type="ECO:0000256" key="11">
    <source>
        <dbReference type="SAM" id="Phobius"/>
    </source>
</evidence>
<evidence type="ECO:0000256" key="2">
    <source>
        <dbReference type="ARBA" id="ARBA00004370"/>
    </source>
</evidence>
<name>A0A927GVQ3_9GAMM</name>
<accession>A0A927GVQ3</accession>
<comment type="caution">
    <text evidence="14">The sequence shown here is derived from an EMBL/GenBank/DDBJ whole genome shotgun (WGS) entry which is preliminary data.</text>
</comment>
<evidence type="ECO:0000256" key="9">
    <source>
        <dbReference type="ARBA" id="ARBA00023012"/>
    </source>
</evidence>
<evidence type="ECO:0000259" key="13">
    <source>
        <dbReference type="PROSITE" id="PS50885"/>
    </source>
</evidence>
<gene>
    <name evidence="14" type="ORF">IB286_06465</name>
</gene>
<evidence type="ECO:0000313" key="14">
    <source>
        <dbReference type="EMBL" id="MBD2858650.1"/>
    </source>
</evidence>
<dbReference type="InterPro" id="IPR036890">
    <property type="entry name" value="HATPase_C_sf"/>
</dbReference>
<dbReference type="InterPro" id="IPR005467">
    <property type="entry name" value="His_kinase_dom"/>
</dbReference>
<dbReference type="SMART" id="SM00387">
    <property type="entry name" value="HATPase_c"/>
    <property type="match status" value="1"/>
</dbReference>
<dbReference type="PROSITE" id="PS50109">
    <property type="entry name" value="HIS_KIN"/>
    <property type="match status" value="1"/>
</dbReference>
<dbReference type="AlphaFoldDB" id="A0A927GVQ3"/>
<sequence>MNSHSLRHRMIATTVVIIIVTSTLFASVLLLIKQRLEAATFGNFVESHLKVLIENPNNASALNNSPFSDWYFYQGEDILKLPENIQALSSGTYHSIALHNKHLHLQIVDTDKGRLFLAYDISEWEEQEHALLRTLAIGILVITLLALIIASKAANHFLEPIQRLSKRLSALPPGERGTRIAGEFQDSDIKQIATAFDSYLTRIDQFVDRERSFSTAASHELRTPLSVMMGATDILESYQHSEVEQRALARIRRACKDMLAFIEAALFLSREEDGLLLESYPLSLEPLIRQLAHDSGQEITKHNNHIELNLDSNVTSDIPESLVKIVVGNVLRNAVEHTQDGRITITLNGPQLSISDTGTGISPEHLGRIFERSFSTKSAGTGLGLDMVKRICDRFGISIDIDSTLHKGTTVTLLFPNSQ</sequence>
<keyword evidence="10 11" id="KW-0472">Membrane</keyword>
<dbReference type="PANTHER" id="PTHR45436">
    <property type="entry name" value="SENSOR HISTIDINE KINASE YKOH"/>
    <property type="match status" value="1"/>
</dbReference>
<proteinExistence type="predicted"/>
<dbReference type="Gene3D" id="3.30.565.10">
    <property type="entry name" value="Histidine kinase-like ATPase, C-terminal domain"/>
    <property type="match status" value="1"/>
</dbReference>
<dbReference type="InterPro" id="IPR004358">
    <property type="entry name" value="Sig_transdc_His_kin-like_C"/>
</dbReference>
<evidence type="ECO:0000256" key="3">
    <source>
        <dbReference type="ARBA" id="ARBA00012438"/>
    </source>
</evidence>
<keyword evidence="5" id="KW-0808">Transferase</keyword>
<dbReference type="Proteomes" id="UP000610558">
    <property type="component" value="Unassembled WGS sequence"/>
</dbReference>
<protein>
    <recommendedName>
        <fullName evidence="3">histidine kinase</fullName>
        <ecNumber evidence="3">2.7.13.3</ecNumber>
    </recommendedName>
</protein>
<dbReference type="EMBL" id="JACXLD010000003">
    <property type="protein sequence ID" value="MBD2858650.1"/>
    <property type="molecule type" value="Genomic_DNA"/>
</dbReference>
<keyword evidence="7 14" id="KW-0418">Kinase</keyword>
<evidence type="ECO:0000256" key="4">
    <source>
        <dbReference type="ARBA" id="ARBA00022553"/>
    </source>
</evidence>
<comment type="catalytic activity">
    <reaction evidence="1">
        <text>ATP + protein L-histidine = ADP + protein N-phospho-L-histidine.</text>
        <dbReference type="EC" id="2.7.13.3"/>
    </reaction>
</comment>
<keyword evidence="8 11" id="KW-1133">Transmembrane helix</keyword>
<dbReference type="InterPro" id="IPR003594">
    <property type="entry name" value="HATPase_dom"/>
</dbReference>
<dbReference type="InterPro" id="IPR050428">
    <property type="entry name" value="TCS_sensor_his_kinase"/>
</dbReference>
<evidence type="ECO:0000256" key="1">
    <source>
        <dbReference type="ARBA" id="ARBA00000085"/>
    </source>
</evidence>
<keyword evidence="9" id="KW-0902">Two-component regulatory system</keyword>
<evidence type="ECO:0000256" key="5">
    <source>
        <dbReference type="ARBA" id="ARBA00022679"/>
    </source>
</evidence>
<dbReference type="InterPro" id="IPR003660">
    <property type="entry name" value="HAMP_dom"/>
</dbReference>
<evidence type="ECO:0000259" key="12">
    <source>
        <dbReference type="PROSITE" id="PS50109"/>
    </source>
</evidence>
<dbReference type="RefSeq" id="WP_190763730.1">
    <property type="nucleotide sequence ID" value="NZ_JACXLD010000003.1"/>
</dbReference>
<dbReference type="GO" id="GO:0000155">
    <property type="term" value="F:phosphorelay sensor kinase activity"/>
    <property type="evidence" value="ECO:0007669"/>
    <property type="project" value="InterPro"/>
</dbReference>
<reference evidence="14" key="1">
    <citation type="submission" date="2020-09" db="EMBL/GenBank/DDBJ databases">
        <authorList>
            <person name="Yoon J.-W."/>
        </authorList>
    </citation>
    <scope>NUCLEOTIDE SEQUENCE</scope>
    <source>
        <strain evidence="14">KMU-158</strain>
    </source>
</reference>
<dbReference type="EC" id="2.7.13.3" evidence="3"/>
<dbReference type="InterPro" id="IPR036097">
    <property type="entry name" value="HisK_dim/P_sf"/>
</dbReference>
<dbReference type="Gene3D" id="6.10.340.10">
    <property type="match status" value="1"/>
</dbReference>
<evidence type="ECO:0000256" key="10">
    <source>
        <dbReference type="ARBA" id="ARBA00023136"/>
    </source>
</evidence>
<evidence type="ECO:0000256" key="7">
    <source>
        <dbReference type="ARBA" id="ARBA00022777"/>
    </source>
</evidence>
<dbReference type="Pfam" id="PF02518">
    <property type="entry name" value="HATPase_c"/>
    <property type="match status" value="1"/>
</dbReference>
<dbReference type="Gene3D" id="1.10.287.130">
    <property type="match status" value="1"/>
</dbReference>
<dbReference type="CDD" id="cd00082">
    <property type="entry name" value="HisKA"/>
    <property type="match status" value="1"/>
</dbReference>
<comment type="subcellular location">
    <subcellularLocation>
        <location evidence="2">Membrane</location>
    </subcellularLocation>
</comment>
<feature type="domain" description="Histidine kinase" evidence="12">
    <location>
        <begin position="216"/>
        <end position="419"/>
    </location>
</feature>
<evidence type="ECO:0000256" key="6">
    <source>
        <dbReference type="ARBA" id="ARBA00022692"/>
    </source>
</evidence>
<dbReference type="SUPFAM" id="SSF47384">
    <property type="entry name" value="Homodimeric domain of signal transducing histidine kinase"/>
    <property type="match status" value="1"/>
</dbReference>
<keyword evidence="15" id="KW-1185">Reference proteome</keyword>
<dbReference type="PANTHER" id="PTHR45436:SF16">
    <property type="entry name" value="HISTIDINE KINASE"/>
    <property type="match status" value="1"/>
</dbReference>
<feature type="transmembrane region" description="Helical" evidence="11">
    <location>
        <begin position="130"/>
        <end position="150"/>
    </location>
</feature>